<dbReference type="AlphaFoldDB" id="A0A290ZF21"/>
<protein>
    <submittedName>
        <fullName evidence="2">Uncharacterized protein</fullName>
    </submittedName>
</protein>
<name>A0A290ZF21_9PSEU</name>
<dbReference type="Proteomes" id="UP000218505">
    <property type="component" value="Chromosome"/>
</dbReference>
<dbReference type="RefSeq" id="WP_096497268.1">
    <property type="nucleotide sequence ID" value="NZ_CP023445.1"/>
</dbReference>
<organism evidence="2 3">
    <name type="scientific">Actinosynnema pretiosum</name>
    <dbReference type="NCBI Taxonomy" id="42197"/>
    <lineage>
        <taxon>Bacteria</taxon>
        <taxon>Bacillati</taxon>
        <taxon>Actinomycetota</taxon>
        <taxon>Actinomycetes</taxon>
        <taxon>Pseudonocardiales</taxon>
        <taxon>Pseudonocardiaceae</taxon>
        <taxon>Actinosynnema</taxon>
    </lineage>
</organism>
<evidence type="ECO:0000313" key="3">
    <source>
        <dbReference type="Proteomes" id="UP000218505"/>
    </source>
</evidence>
<dbReference type="KEGG" id="apre:CNX65_33445"/>
<reference evidence="2" key="1">
    <citation type="submission" date="2017-09" db="EMBL/GenBank/DDBJ databases">
        <title>Complete Genome Sequence of ansamitocin-producing Bacterium Actinosynnema pretiosum X47.</title>
        <authorList>
            <person name="Cao G."/>
            <person name="Zong G."/>
            <person name="Zhong C."/>
            <person name="Fu J."/>
        </authorList>
    </citation>
    <scope>NUCLEOTIDE SEQUENCE [LARGE SCALE GENOMIC DNA]</scope>
    <source>
        <strain evidence="2">X47</strain>
    </source>
</reference>
<gene>
    <name evidence="2" type="ORF">CNX65_33445</name>
</gene>
<sequence>MKRVFDDLALGIRLAVGGGLFLLARRHVEEVEPAGVSVFAEDLTPAPALAVLTSLVATRRTAVEPLGVARQTRPARRKPWWRVLPVVAGVALLAPQAGAFAGRLIGGGGAARVVGGVGARSSCWTASRASSGSSPPSARTSAATRWSSRW</sequence>
<keyword evidence="3" id="KW-1185">Reference proteome</keyword>
<proteinExistence type="predicted"/>
<evidence type="ECO:0000256" key="1">
    <source>
        <dbReference type="SAM" id="MobiDB-lite"/>
    </source>
</evidence>
<accession>A0A290ZF21</accession>
<evidence type="ECO:0000313" key="2">
    <source>
        <dbReference type="EMBL" id="ATE57611.1"/>
    </source>
</evidence>
<dbReference type="EMBL" id="CP023445">
    <property type="protein sequence ID" value="ATE57611.1"/>
    <property type="molecule type" value="Genomic_DNA"/>
</dbReference>
<feature type="region of interest" description="Disordered" evidence="1">
    <location>
        <begin position="125"/>
        <end position="150"/>
    </location>
</feature>